<dbReference type="SUPFAM" id="SSF50978">
    <property type="entry name" value="WD40 repeat-like"/>
    <property type="match status" value="1"/>
</dbReference>
<reference evidence="4 5" key="1">
    <citation type="submission" date="2016-11" db="EMBL/GenBank/DDBJ databases">
        <title>The macronuclear genome of Stentor coeruleus: a giant cell with tiny introns.</title>
        <authorList>
            <person name="Slabodnick M."/>
            <person name="Ruby J.G."/>
            <person name="Reiff S.B."/>
            <person name="Swart E.C."/>
            <person name="Gosai S."/>
            <person name="Prabakaran S."/>
            <person name="Witkowska E."/>
            <person name="Larue G.E."/>
            <person name="Fisher S."/>
            <person name="Freeman R.M."/>
            <person name="Gunawardena J."/>
            <person name="Chu W."/>
            <person name="Stover N.A."/>
            <person name="Gregory B.D."/>
            <person name="Nowacki M."/>
            <person name="Derisi J."/>
            <person name="Roy S.W."/>
            <person name="Marshall W.F."/>
            <person name="Sood P."/>
        </authorList>
    </citation>
    <scope>NUCLEOTIDE SEQUENCE [LARGE SCALE GENOMIC DNA]</scope>
    <source>
        <strain evidence="4">WM001</strain>
    </source>
</reference>
<dbReference type="SMART" id="SM00320">
    <property type="entry name" value="WD40"/>
    <property type="match status" value="5"/>
</dbReference>
<keyword evidence="5" id="KW-1185">Reference proteome</keyword>
<keyword evidence="2" id="KW-0677">Repeat</keyword>
<evidence type="ECO:0000256" key="2">
    <source>
        <dbReference type="ARBA" id="ARBA00022737"/>
    </source>
</evidence>
<keyword evidence="1 3" id="KW-0853">WD repeat</keyword>
<comment type="caution">
    <text evidence="4">The sequence shown here is derived from an EMBL/GenBank/DDBJ whole genome shotgun (WGS) entry which is preliminary data.</text>
</comment>
<gene>
    <name evidence="4" type="ORF">SteCoe_9747</name>
</gene>
<dbReference type="InterPro" id="IPR015943">
    <property type="entry name" value="WD40/YVTN_repeat-like_dom_sf"/>
</dbReference>
<dbReference type="Pfam" id="PF00400">
    <property type="entry name" value="WD40"/>
    <property type="match status" value="3"/>
</dbReference>
<evidence type="ECO:0000256" key="3">
    <source>
        <dbReference type="PROSITE-ProRule" id="PRU00221"/>
    </source>
</evidence>
<dbReference type="InterPro" id="IPR001680">
    <property type="entry name" value="WD40_rpt"/>
</dbReference>
<dbReference type="GO" id="GO:1990234">
    <property type="term" value="C:transferase complex"/>
    <property type="evidence" value="ECO:0007669"/>
    <property type="project" value="UniProtKB-ARBA"/>
</dbReference>
<dbReference type="AlphaFoldDB" id="A0A1R2CH19"/>
<sequence length="431" mass="49179">MALSKPNISEKFILLEGHSSKINSGFITPDSKYIVTCAGSGTVGNPDNTIRIWSLITMTQEAILYGHKDRVISLCYNPDSHTIISASYDSKIMFWDFYTRSLSAQICPIPDKHIMCIQLSPKRNFLAISYRNSSIFIWDLKTSIIKATLEVSNINYSGINKMAFSTKNTIFLLVGYNKLAAGNIKTQNVKFFKCPIYGDSSFCLSKDKKSVIFSQKNDLIIWDIQNNISKYKLKEHKYSIISTNILKSNGNIITSSIFATIIWDYESMKKLKMIDHTGNIINISDDSRFLLMSFGKGIRVYDMEMGYNLDMFGVHNWPIYAAIDMPIYDFSITIAFDQILKVWKMPERKLVYEIMYKNECINSICLSKSKNYLILGSNIGKIHVLNNKSIYETIGRGINPCVFKPDPERSENYAPKDIAIEVYEGLVKMKL</sequence>
<evidence type="ECO:0000313" key="5">
    <source>
        <dbReference type="Proteomes" id="UP000187209"/>
    </source>
</evidence>
<dbReference type="EMBL" id="MPUH01000153">
    <property type="protein sequence ID" value="OMJ88334.1"/>
    <property type="molecule type" value="Genomic_DNA"/>
</dbReference>
<evidence type="ECO:0000313" key="4">
    <source>
        <dbReference type="EMBL" id="OMJ88334.1"/>
    </source>
</evidence>
<dbReference type="OrthoDB" id="308449at2759"/>
<proteinExistence type="predicted"/>
<organism evidence="4 5">
    <name type="scientific">Stentor coeruleus</name>
    <dbReference type="NCBI Taxonomy" id="5963"/>
    <lineage>
        <taxon>Eukaryota</taxon>
        <taxon>Sar</taxon>
        <taxon>Alveolata</taxon>
        <taxon>Ciliophora</taxon>
        <taxon>Postciliodesmatophora</taxon>
        <taxon>Heterotrichea</taxon>
        <taxon>Heterotrichida</taxon>
        <taxon>Stentoridae</taxon>
        <taxon>Stentor</taxon>
    </lineage>
</organism>
<dbReference type="PROSITE" id="PS50294">
    <property type="entry name" value="WD_REPEATS_REGION"/>
    <property type="match status" value="1"/>
</dbReference>
<dbReference type="PROSITE" id="PS50082">
    <property type="entry name" value="WD_REPEATS_2"/>
    <property type="match status" value="1"/>
</dbReference>
<dbReference type="Gene3D" id="2.130.10.10">
    <property type="entry name" value="YVTN repeat-like/Quinoprotein amine dehydrogenase"/>
    <property type="match status" value="2"/>
</dbReference>
<dbReference type="PANTHER" id="PTHR22847:SF637">
    <property type="entry name" value="WD REPEAT DOMAIN 5B"/>
    <property type="match status" value="1"/>
</dbReference>
<protein>
    <submittedName>
        <fullName evidence="4">Uncharacterized protein</fullName>
    </submittedName>
</protein>
<evidence type="ECO:0000256" key="1">
    <source>
        <dbReference type="ARBA" id="ARBA00022574"/>
    </source>
</evidence>
<dbReference type="PANTHER" id="PTHR22847">
    <property type="entry name" value="WD40 REPEAT PROTEIN"/>
    <property type="match status" value="1"/>
</dbReference>
<dbReference type="InterPro" id="IPR036322">
    <property type="entry name" value="WD40_repeat_dom_sf"/>
</dbReference>
<feature type="repeat" description="WD" evidence="3">
    <location>
        <begin position="64"/>
        <end position="105"/>
    </location>
</feature>
<dbReference type="Proteomes" id="UP000187209">
    <property type="component" value="Unassembled WGS sequence"/>
</dbReference>
<accession>A0A1R2CH19</accession>
<name>A0A1R2CH19_9CILI</name>